<dbReference type="AlphaFoldDB" id="A0A844HA81"/>
<evidence type="ECO:0000256" key="2">
    <source>
        <dbReference type="SAM" id="MobiDB-lite"/>
    </source>
</evidence>
<evidence type="ECO:0000256" key="1">
    <source>
        <dbReference type="ARBA" id="ARBA00023172"/>
    </source>
</evidence>
<dbReference type="Pfam" id="PF00589">
    <property type="entry name" value="Phage_integrase"/>
    <property type="match status" value="1"/>
</dbReference>
<accession>A0A844HA81</accession>
<reference evidence="4 5" key="1">
    <citation type="submission" date="2019-11" db="EMBL/GenBank/DDBJ databases">
        <authorList>
            <person name="Dong K."/>
        </authorList>
    </citation>
    <scope>NUCLEOTIDE SEQUENCE [LARGE SCALE GENOMIC DNA]</scope>
    <source>
        <strain evidence="4 5">JCM 17370</strain>
    </source>
</reference>
<dbReference type="PROSITE" id="PS51898">
    <property type="entry name" value="TYR_RECOMBINASE"/>
    <property type="match status" value="1"/>
</dbReference>
<proteinExistence type="predicted"/>
<comment type="caution">
    <text evidence="4">The sequence shown here is derived from an EMBL/GenBank/DDBJ whole genome shotgun (WGS) entry which is preliminary data.</text>
</comment>
<dbReference type="Proteomes" id="UP000442533">
    <property type="component" value="Unassembled WGS sequence"/>
</dbReference>
<dbReference type="OrthoDB" id="7510934at2"/>
<name>A0A844HA81_9RHOB</name>
<dbReference type="InterPro" id="IPR011010">
    <property type="entry name" value="DNA_brk_join_enz"/>
</dbReference>
<dbReference type="GO" id="GO:0015074">
    <property type="term" value="P:DNA integration"/>
    <property type="evidence" value="ECO:0007669"/>
    <property type="project" value="InterPro"/>
</dbReference>
<keyword evidence="1" id="KW-0233">DNA recombination</keyword>
<feature type="compositionally biased region" description="Low complexity" evidence="2">
    <location>
        <begin position="22"/>
        <end position="33"/>
    </location>
</feature>
<organism evidence="4 5">
    <name type="scientific">Paracoccus limosus</name>
    <dbReference type="NCBI Taxonomy" id="913252"/>
    <lineage>
        <taxon>Bacteria</taxon>
        <taxon>Pseudomonadati</taxon>
        <taxon>Pseudomonadota</taxon>
        <taxon>Alphaproteobacteria</taxon>
        <taxon>Rhodobacterales</taxon>
        <taxon>Paracoccaceae</taxon>
        <taxon>Paracoccus</taxon>
    </lineage>
</organism>
<evidence type="ECO:0000313" key="4">
    <source>
        <dbReference type="EMBL" id="MTH36411.1"/>
    </source>
</evidence>
<sequence length="381" mass="43372">MPIDSRGSPVRRAPRTLGCRRAAGNHAGQQAQAERGIRPLRQQRKPYVTRKASGGKVRWYYRLTWFEGERRRERFIPLPGLPDSAEFDTAYWSIRSGKSEATQAPKKNTWRELVRAYRGSAAFRKLAPRTQKSYNDTIEWILSVNADKAAVALTKQKLRALHVKYGDTPRKADMLVQMVSILTNFARGQLEWSIENPAEGLTLYGKQREYEPWPEWMVKKVADAPVIVRSASELILGTGQRPSSAIAMRRDQFVGEWMTVTDEKGDESYEIFCPQELRDYLASLPVTGQHVIAKNLTQPMRYDAVEKAFRAWREGLGDRAKPFSLHGLRKLAIIRLAEAGCTDAEIQAITNQSAQTVAYYRKRASRKKLSRNAMERNGGRT</sequence>
<dbReference type="GO" id="GO:0003677">
    <property type="term" value="F:DNA binding"/>
    <property type="evidence" value="ECO:0007669"/>
    <property type="project" value="InterPro"/>
</dbReference>
<feature type="region of interest" description="Disordered" evidence="2">
    <location>
        <begin position="20"/>
        <end position="44"/>
    </location>
</feature>
<dbReference type="SUPFAM" id="SSF56349">
    <property type="entry name" value="DNA breaking-rejoining enzymes"/>
    <property type="match status" value="1"/>
</dbReference>
<gene>
    <name evidence="4" type="ORF">GL279_17600</name>
</gene>
<dbReference type="Gene3D" id="1.10.443.10">
    <property type="entry name" value="Intergrase catalytic core"/>
    <property type="match status" value="1"/>
</dbReference>
<protein>
    <submittedName>
        <fullName evidence="4">Tyrosine-type recombinase/integrase</fullName>
    </submittedName>
</protein>
<dbReference type="EMBL" id="WMIF01000038">
    <property type="protein sequence ID" value="MTH36411.1"/>
    <property type="molecule type" value="Genomic_DNA"/>
</dbReference>
<keyword evidence="5" id="KW-1185">Reference proteome</keyword>
<evidence type="ECO:0000313" key="5">
    <source>
        <dbReference type="Proteomes" id="UP000442533"/>
    </source>
</evidence>
<dbReference type="GO" id="GO:0006310">
    <property type="term" value="P:DNA recombination"/>
    <property type="evidence" value="ECO:0007669"/>
    <property type="project" value="UniProtKB-KW"/>
</dbReference>
<evidence type="ECO:0000259" key="3">
    <source>
        <dbReference type="PROSITE" id="PS51898"/>
    </source>
</evidence>
<dbReference type="InterPro" id="IPR002104">
    <property type="entry name" value="Integrase_catalytic"/>
</dbReference>
<feature type="domain" description="Tyr recombinase" evidence="3">
    <location>
        <begin position="208"/>
        <end position="375"/>
    </location>
</feature>
<dbReference type="InterPro" id="IPR013762">
    <property type="entry name" value="Integrase-like_cat_sf"/>
</dbReference>